<keyword evidence="2" id="KW-1185">Reference proteome</keyword>
<evidence type="ECO:0000313" key="2">
    <source>
        <dbReference type="Proteomes" id="UP000002408"/>
    </source>
</evidence>
<dbReference type="PANTHER" id="PTHR40084">
    <property type="entry name" value="PHOSPHOHYDROLASE, PHP FAMILY"/>
    <property type="match status" value="1"/>
</dbReference>
<dbReference type="AlphaFoldDB" id="A7I9Q2"/>
<dbReference type="STRING" id="456442.Mboo_1948"/>
<accession>A7I9Q2</accession>
<dbReference type="Gene3D" id="3.20.20.140">
    <property type="entry name" value="Metal-dependent hydrolases"/>
    <property type="match status" value="1"/>
</dbReference>
<evidence type="ECO:0000313" key="1">
    <source>
        <dbReference type="EMBL" id="ABS56463.1"/>
    </source>
</evidence>
<name>A7I9Q2_METB6</name>
<dbReference type="eggNOG" id="arCOG04881">
    <property type="taxonomic scope" value="Archaea"/>
</dbReference>
<gene>
    <name evidence="1" type="ordered locus">Mboo_1948</name>
</gene>
<sequence>MEGGLKTRVLLISLYGVIRKGILMLATADLHIHSPYSIAVSRFMQPEALIKGCVTKGIQVLGTGDALQPDWLAGWEPFLENDAGIIIVPQAEVEDKKRVHHVILAQEPAQFDQLRELLAGTTKSFLSSGRPHVYLSGEDIARHAHDVGALIGPAHAFTPWTAMYAYFDSVPACYGGEPIDFVELGLSADSSYGAAIPDLYNLPFLTNSDAHSPTPDKLGREFNRFNLTGRTAKDVIAMIRVGDVAMNAGFFPEEGKYNRTACTRCYTQYSLEEAIGHNWKCPVDGGLIKKGVSDRARELSRGGTARPRPPYLHVLPLAQIIQTVEGASSPNTKKCKEIYASFIGTFENEIALLVDIPLAEIQAVHPGVAEAISALRENRVVLHPGGGGKYGTFSLR</sequence>
<dbReference type="InterPro" id="IPR016195">
    <property type="entry name" value="Pol/histidinol_Pase-like"/>
</dbReference>
<dbReference type="HOGENOM" id="CLU_060249_0_0_2"/>
<dbReference type="CDD" id="cd19067">
    <property type="entry name" value="PfuEndoQ-like"/>
    <property type="match status" value="1"/>
</dbReference>
<dbReference type="KEGG" id="mbn:Mboo_1948"/>
<proteinExistence type="predicted"/>
<dbReference type="RefSeq" id="WP_012107518.1">
    <property type="nucleotide sequence ID" value="NC_009712.1"/>
</dbReference>
<reference evidence="2" key="1">
    <citation type="journal article" date="2015" name="Microbiology">
        <title>Genome of Methanoregula boonei 6A8 reveals adaptations to oligotrophic peatland environments.</title>
        <authorList>
            <person name="Braeuer S."/>
            <person name="Cadillo-Quiroz H."/>
            <person name="Kyrpides N."/>
            <person name="Woyke T."/>
            <person name="Goodwin L."/>
            <person name="Detter C."/>
            <person name="Podell S."/>
            <person name="Yavitt J.B."/>
            <person name="Zinder S.H."/>
        </authorList>
    </citation>
    <scope>NUCLEOTIDE SEQUENCE [LARGE SCALE GENOMIC DNA]</scope>
    <source>
        <strain evidence="2">DSM 21154 / JCM 14090 / 6A8</strain>
    </source>
</reference>
<dbReference type="EMBL" id="CP000780">
    <property type="protein sequence ID" value="ABS56463.1"/>
    <property type="molecule type" value="Genomic_DNA"/>
</dbReference>
<organism evidence="1 2">
    <name type="scientific">Methanoregula boonei (strain DSM 21154 / JCM 14090 / 6A8)</name>
    <dbReference type="NCBI Taxonomy" id="456442"/>
    <lineage>
        <taxon>Archaea</taxon>
        <taxon>Methanobacteriati</taxon>
        <taxon>Methanobacteriota</taxon>
        <taxon>Stenosarchaea group</taxon>
        <taxon>Methanomicrobia</taxon>
        <taxon>Methanomicrobiales</taxon>
        <taxon>Methanoregulaceae</taxon>
        <taxon>Methanoregula</taxon>
    </lineage>
</organism>
<protein>
    <submittedName>
        <fullName evidence="1">PHP C-terminal domain protein</fullName>
    </submittedName>
</protein>
<dbReference type="GeneID" id="5412103"/>
<dbReference type="Proteomes" id="UP000002408">
    <property type="component" value="Chromosome"/>
</dbReference>
<dbReference type="PANTHER" id="PTHR40084:SF1">
    <property type="entry name" value="PHOSPHOTRANSFERASE"/>
    <property type="match status" value="1"/>
</dbReference>
<dbReference type="SUPFAM" id="SSF89550">
    <property type="entry name" value="PHP domain-like"/>
    <property type="match status" value="1"/>
</dbReference>